<dbReference type="PANTHER" id="PTHR36617">
    <property type="entry name" value="PROTEIN, PUTATIVE-RELATED"/>
    <property type="match status" value="1"/>
</dbReference>
<evidence type="ECO:0000313" key="2">
    <source>
        <dbReference type="EMBL" id="KAE8725734.1"/>
    </source>
</evidence>
<evidence type="ECO:0000313" key="3">
    <source>
        <dbReference type="Proteomes" id="UP000436088"/>
    </source>
</evidence>
<name>A0A6A3CAI8_HIBSY</name>
<dbReference type="Proteomes" id="UP000436088">
    <property type="component" value="Unassembled WGS sequence"/>
</dbReference>
<dbReference type="PANTHER" id="PTHR36617:SF5">
    <property type="entry name" value="OS05G0421675 PROTEIN"/>
    <property type="match status" value="1"/>
</dbReference>
<dbReference type="InterPro" id="IPR026960">
    <property type="entry name" value="RVT-Znf"/>
</dbReference>
<comment type="caution">
    <text evidence="2">The sequence shown here is derived from an EMBL/GenBank/DDBJ whole genome shotgun (WGS) entry which is preliminary data.</text>
</comment>
<gene>
    <name evidence="2" type="ORF">F3Y22_tig00008146pilonHSYRG00076</name>
</gene>
<dbReference type="Pfam" id="PF13966">
    <property type="entry name" value="zf-RVT"/>
    <property type="match status" value="1"/>
</dbReference>
<organism evidence="2 3">
    <name type="scientific">Hibiscus syriacus</name>
    <name type="common">Rose of Sharon</name>
    <dbReference type="NCBI Taxonomy" id="106335"/>
    <lineage>
        <taxon>Eukaryota</taxon>
        <taxon>Viridiplantae</taxon>
        <taxon>Streptophyta</taxon>
        <taxon>Embryophyta</taxon>
        <taxon>Tracheophyta</taxon>
        <taxon>Spermatophyta</taxon>
        <taxon>Magnoliopsida</taxon>
        <taxon>eudicotyledons</taxon>
        <taxon>Gunneridae</taxon>
        <taxon>Pentapetalae</taxon>
        <taxon>rosids</taxon>
        <taxon>malvids</taxon>
        <taxon>Malvales</taxon>
        <taxon>Malvaceae</taxon>
        <taxon>Malvoideae</taxon>
        <taxon>Hibiscus</taxon>
    </lineage>
</organism>
<feature type="domain" description="Reverse transcriptase zinc-binding" evidence="1">
    <location>
        <begin position="109"/>
        <end position="182"/>
    </location>
</feature>
<sequence length="251" mass="28122">MRHYYKESIASPLATPDDLFIKDIRIFGVAVKKSGKVADFSSKLEGKWVWRIEIRRVLFEWELSWDEFIGTLNRVAHGSAEADSVIWIGASSGMYVPKSFCVAAYVGNSSSDDFWNLVWAKLAPLKVEAFVWRAALQRIPSLVDLARMGVVNLESVTCVLYSRDPETINHLFCHCSIVWRLWQKWALRWNIHFVCPGLVALFIGHHKAVIGPVKGGSFGESPNYGGDSPWSSTCRGAAGLLETSTRAASWK</sequence>
<accession>A0A6A3CAI8</accession>
<dbReference type="AlphaFoldDB" id="A0A6A3CAI8"/>
<protein>
    <recommendedName>
        <fullName evidence="1">Reverse transcriptase zinc-binding domain-containing protein</fullName>
    </recommendedName>
</protein>
<keyword evidence="3" id="KW-1185">Reference proteome</keyword>
<evidence type="ECO:0000259" key="1">
    <source>
        <dbReference type="Pfam" id="PF13966"/>
    </source>
</evidence>
<dbReference type="EMBL" id="VEPZ02000403">
    <property type="protein sequence ID" value="KAE8725734.1"/>
    <property type="molecule type" value="Genomic_DNA"/>
</dbReference>
<proteinExistence type="predicted"/>
<reference evidence="2" key="1">
    <citation type="submission" date="2019-09" db="EMBL/GenBank/DDBJ databases">
        <title>Draft genome information of white flower Hibiscus syriacus.</title>
        <authorList>
            <person name="Kim Y.-M."/>
        </authorList>
    </citation>
    <scope>NUCLEOTIDE SEQUENCE [LARGE SCALE GENOMIC DNA]</scope>
    <source>
        <strain evidence="2">YM2019G1</strain>
    </source>
</reference>